<dbReference type="PANTHER" id="PTHR18952">
    <property type="entry name" value="CARBONIC ANHYDRASE"/>
    <property type="match status" value="1"/>
</dbReference>
<dbReference type="Proteomes" id="UP000481153">
    <property type="component" value="Unassembled WGS sequence"/>
</dbReference>
<dbReference type="GO" id="GO:0008270">
    <property type="term" value="F:zinc ion binding"/>
    <property type="evidence" value="ECO:0007669"/>
    <property type="project" value="UniProtKB-UniRule"/>
</dbReference>
<comment type="cofactor">
    <cofactor evidence="1 9">
        <name>Zn(2+)</name>
        <dbReference type="ChEBI" id="CHEBI:29105"/>
    </cofactor>
</comment>
<protein>
    <recommendedName>
        <fullName evidence="4 9">Carbonic anhydrase</fullName>
        <ecNumber evidence="4 9">4.2.1.1</ecNumber>
    </recommendedName>
</protein>
<feature type="chain" id="PRO_5026372936" description="Carbonic anhydrase" evidence="9">
    <location>
        <begin position="18"/>
        <end position="230"/>
    </location>
</feature>
<evidence type="ECO:0000259" key="10">
    <source>
        <dbReference type="PROSITE" id="PS51144"/>
    </source>
</evidence>
<accession>A0A6G0XEN4</accession>
<feature type="domain" description="Alpha-carbonic anhydrase" evidence="10">
    <location>
        <begin position="1"/>
        <end position="224"/>
    </location>
</feature>
<dbReference type="Pfam" id="PF00194">
    <property type="entry name" value="Carb_anhydrase"/>
    <property type="match status" value="1"/>
</dbReference>
<evidence type="ECO:0000256" key="4">
    <source>
        <dbReference type="ARBA" id="ARBA00012925"/>
    </source>
</evidence>
<dbReference type="EMBL" id="VJMJ01000074">
    <property type="protein sequence ID" value="KAF0738478.1"/>
    <property type="molecule type" value="Genomic_DNA"/>
</dbReference>
<gene>
    <name evidence="11" type="ORF">Ae201684_005708</name>
</gene>
<keyword evidence="12" id="KW-1185">Reference proteome</keyword>
<evidence type="ECO:0000256" key="3">
    <source>
        <dbReference type="ARBA" id="ARBA00010718"/>
    </source>
</evidence>
<dbReference type="PROSITE" id="PS00162">
    <property type="entry name" value="ALPHA_CA_1"/>
    <property type="match status" value="1"/>
</dbReference>
<dbReference type="InterPro" id="IPR036398">
    <property type="entry name" value="CA_dom_sf"/>
</dbReference>
<dbReference type="Gene3D" id="3.10.200.10">
    <property type="entry name" value="Alpha carbonic anhydrase"/>
    <property type="match status" value="1"/>
</dbReference>
<organism evidence="11 12">
    <name type="scientific">Aphanomyces euteiches</name>
    <dbReference type="NCBI Taxonomy" id="100861"/>
    <lineage>
        <taxon>Eukaryota</taxon>
        <taxon>Sar</taxon>
        <taxon>Stramenopiles</taxon>
        <taxon>Oomycota</taxon>
        <taxon>Saprolegniomycetes</taxon>
        <taxon>Saprolegniales</taxon>
        <taxon>Verrucalvaceae</taxon>
        <taxon>Aphanomyces</taxon>
    </lineage>
</organism>
<dbReference type="PANTHER" id="PTHR18952:SF265">
    <property type="entry name" value="CARBONIC ANHYDRASE"/>
    <property type="match status" value="1"/>
</dbReference>
<dbReference type="InterPro" id="IPR023561">
    <property type="entry name" value="Carbonic_anhydrase_a-class"/>
</dbReference>
<evidence type="ECO:0000313" key="11">
    <source>
        <dbReference type="EMBL" id="KAF0738478.1"/>
    </source>
</evidence>
<evidence type="ECO:0000313" key="12">
    <source>
        <dbReference type="Proteomes" id="UP000481153"/>
    </source>
</evidence>
<dbReference type="InterPro" id="IPR041891">
    <property type="entry name" value="Alpha_CA_prokaryot-like"/>
</dbReference>
<dbReference type="SUPFAM" id="SSF51069">
    <property type="entry name" value="Carbonic anhydrase"/>
    <property type="match status" value="1"/>
</dbReference>
<dbReference type="GO" id="GO:0004089">
    <property type="term" value="F:carbonate dehydratase activity"/>
    <property type="evidence" value="ECO:0007669"/>
    <property type="project" value="UniProtKB-UniRule"/>
</dbReference>
<feature type="signal peptide" evidence="9">
    <location>
        <begin position="1"/>
        <end position="17"/>
    </location>
</feature>
<keyword evidence="5 9" id="KW-0479">Metal-binding</keyword>
<evidence type="ECO:0000256" key="7">
    <source>
        <dbReference type="ARBA" id="ARBA00023239"/>
    </source>
</evidence>
<keyword evidence="7 9" id="KW-0456">Lyase</keyword>
<dbReference type="SMART" id="SM01057">
    <property type="entry name" value="Carb_anhydrase"/>
    <property type="match status" value="1"/>
</dbReference>
<dbReference type="InterPro" id="IPR001148">
    <property type="entry name" value="CA_dom"/>
</dbReference>
<reference evidence="11 12" key="1">
    <citation type="submission" date="2019-07" db="EMBL/GenBank/DDBJ databases">
        <title>Genomics analysis of Aphanomyces spp. identifies a new class of oomycete effector associated with host adaptation.</title>
        <authorList>
            <person name="Gaulin E."/>
        </authorList>
    </citation>
    <scope>NUCLEOTIDE SEQUENCE [LARGE SCALE GENOMIC DNA]</scope>
    <source>
        <strain evidence="11 12">ATCC 201684</strain>
    </source>
</reference>
<evidence type="ECO:0000256" key="2">
    <source>
        <dbReference type="ARBA" id="ARBA00002904"/>
    </source>
</evidence>
<name>A0A6G0XEN4_9STRA</name>
<evidence type="ECO:0000256" key="9">
    <source>
        <dbReference type="RuleBase" id="RU367011"/>
    </source>
</evidence>
<comment type="caution">
    <text evidence="11">The sequence shown here is derived from an EMBL/GenBank/DDBJ whole genome shotgun (WGS) entry which is preliminary data.</text>
</comment>
<proteinExistence type="inferred from homology"/>
<dbReference type="CDD" id="cd03124">
    <property type="entry name" value="alpha_CA_prokaryotic_like"/>
    <property type="match status" value="1"/>
</dbReference>
<evidence type="ECO:0000256" key="5">
    <source>
        <dbReference type="ARBA" id="ARBA00022723"/>
    </source>
</evidence>
<dbReference type="PROSITE" id="PS51144">
    <property type="entry name" value="ALPHA_CA_2"/>
    <property type="match status" value="1"/>
</dbReference>
<comment type="catalytic activity">
    <reaction evidence="8 9">
        <text>hydrogencarbonate + H(+) = CO2 + H2O</text>
        <dbReference type="Rhea" id="RHEA:10748"/>
        <dbReference type="ChEBI" id="CHEBI:15377"/>
        <dbReference type="ChEBI" id="CHEBI:15378"/>
        <dbReference type="ChEBI" id="CHEBI:16526"/>
        <dbReference type="ChEBI" id="CHEBI:17544"/>
        <dbReference type="EC" id="4.2.1.1"/>
    </reaction>
</comment>
<dbReference type="VEuPathDB" id="FungiDB:AeMF1_007252"/>
<dbReference type="InterPro" id="IPR018338">
    <property type="entry name" value="Carbonic_anhydrase_a-class_CS"/>
</dbReference>
<sequence>MKFSFAISAIVAAFAAAQNSQSPIDLPVLKTVPNQANLSFVFGPAPAVIAHDNHTIKATWNAGANSRLTLNGKAYKSVQFHTHYPSEHTVSGKQYPFEVHFVHSDKDSNLAVVGVFFDVKENAKANPFMQQFLSGFSSLHKPGDNFTVASLDPSSLKLSVKNTNAYRYKGSLTTPPFTEGVEWTVLEEVQTMSTAQFDEYKHVMHETNAREVQPLNGRTVTFLAKDRAQC</sequence>
<dbReference type="EC" id="4.2.1.1" evidence="4 9"/>
<evidence type="ECO:0000256" key="8">
    <source>
        <dbReference type="ARBA" id="ARBA00048348"/>
    </source>
</evidence>
<evidence type="ECO:0000256" key="1">
    <source>
        <dbReference type="ARBA" id="ARBA00001947"/>
    </source>
</evidence>
<comment type="function">
    <text evidence="2 9">Reversible hydration of carbon dioxide.</text>
</comment>
<comment type="similarity">
    <text evidence="3 9">Belongs to the alpha-carbonic anhydrase family.</text>
</comment>
<keyword evidence="6 9" id="KW-0862">Zinc</keyword>
<dbReference type="AlphaFoldDB" id="A0A6G0XEN4"/>
<evidence type="ECO:0000256" key="6">
    <source>
        <dbReference type="ARBA" id="ARBA00022833"/>
    </source>
</evidence>
<keyword evidence="9" id="KW-0732">Signal</keyword>